<name>A0AAD7NL86_9AGAR</name>
<comment type="caution">
    <text evidence="2">The sequence shown here is derived from an EMBL/GenBank/DDBJ whole genome shotgun (WGS) entry which is preliminary data.</text>
</comment>
<evidence type="ECO:0000313" key="2">
    <source>
        <dbReference type="EMBL" id="KAJ7766518.1"/>
    </source>
</evidence>
<feature type="chain" id="PRO_5042260128" description="Hydrophobin" evidence="1">
    <location>
        <begin position="19"/>
        <end position="109"/>
    </location>
</feature>
<dbReference type="AlphaFoldDB" id="A0AAD7NL86"/>
<sequence length="109" mass="11585">MKFTSTIISSVFVVAVAAVPLQQRAALVQKRLVDASLVPSFGVTPGIKDPAGSASCVGINNILIPCTCPPDSTTFINVRGKSFLFKKNSGLAFIVACRRFPRMLQLATT</sequence>
<gene>
    <name evidence="2" type="ORF">DFH07DRAFT_809244</name>
</gene>
<evidence type="ECO:0000256" key="1">
    <source>
        <dbReference type="SAM" id="SignalP"/>
    </source>
</evidence>
<keyword evidence="1" id="KW-0732">Signal</keyword>
<organism evidence="2 3">
    <name type="scientific">Mycena maculata</name>
    <dbReference type="NCBI Taxonomy" id="230809"/>
    <lineage>
        <taxon>Eukaryota</taxon>
        <taxon>Fungi</taxon>
        <taxon>Dikarya</taxon>
        <taxon>Basidiomycota</taxon>
        <taxon>Agaricomycotina</taxon>
        <taxon>Agaricomycetes</taxon>
        <taxon>Agaricomycetidae</taxon>
        <taxon>Agaricales</taxon>
        <taxon>Marasmiineae</taxon>
        <taxon>Mycenaceae</taxon>
        <taxon>Mycena</taxon>
    </lineage>
</organism>
<accession>A0AAD7NL86</accession>
<dbReference type="Proteomes" id="UP001215280">
    <property type="component" value="Unassembled WGS sequence"/>
</dbReference>
<keyword evidence="3" id="KW-1185">Reference proteome</keyword>
<proteinExistence type="predicted"/>
<protein>
    <recommendedName>
        <fullName evidence="4">Hydrophobin</fullName>
    </recommendedName>
</protein>
<evidence type="ECO:0008006" key="4">
    <source>
        <dbReference type="Google" id="ProtNLM"/>
    </source>
</evidence>
<feature type="signal peptide" evidence="1">
    <location>
        <begin position="1"/>
        <end position="18"/>
    </location>
</feature>
<dbReference type="EMBL" id="JARJLG010000032">
    <property type="protein sequence ID" value="KAJ7766518.1"/>
    <property type="molecule type" value="Genomic_DNA"/>
</dbReference>
<evidence type="ECO:0000313" key="3">
    <source>
        <dbReference type="Proteomes" id="UP001215280"/>
    </source>
</evidence>
<reference evidence="2" key="1">
    <citation type="submission" date="2023-03" db="EMBL/GenBank/DDBJ databases">
        <title>Massive genome expansion in bonnet fungi (Mycena s.s.) driven by repeated elements and novel gene families across ecological guilds.</title>
        <authorList>
            <consortium name="Lawrence Berkeley National Laboratory"/>
            <person name="Harder C.B."/>
            <person name="Miyauchi S."/>
            <person name="Viragh M."/>
            <person name="Kuo A."/>
            <person name="Thoen E."/>
            <person name="Andreopoulos B."/>
            <person name="Lu D."/>
            <person name="Skrede I."/>
            <person name="Drula E."/>
            <person name="Henrissat B."/>
            <person name="Morin E."/>
            <person name="Kohler A."/>
            <person name="Barry K."/>
            <person name="LaButti K."/>
            <person name="Morin E."/>
            <person name="Salamov A."/>
            <person name="Lipzen A."/>
            <person name="Mereny Z."/>
            <person name="Hegedus B."/>
            <person name="Baldrian P."/>
            <person name="Stursova M."/>
            <person name="Weitz H."/>
            <person name="Taylor A."/>
            <person name="Grigoriev I.V."/>
            <person name="Nagy L.G."/>
            <person name="Martin F."/>
            <person name="Kauserud H."/>
        </authorList>
    </citation>
    <scope>NUCLEOTIDE SEQUENCE</scope>
    <source>
        <strain evidence="2">CBHHK188m</strain>
    </source>
</reference>